<accession>A0ACB9R6K3</accession>
<sequence length="821" mass="91728">MKYCLPLFFLSLISAVRFSHALDTISTTAWIQEGQSLISAQGTFELGFFNSSDSSRRYVGIWYKKITAQTVVWVANRFKPLRGSAGVLKVTSQGSLELHEKNRTGEIFWTTNSSAPNGGSPVAQLLDTGNLVVLDRAGGNILWQSFDYPTDTLLAAMKLGRNRTSGFDRFLTAWTSPDDPSPGNYTFKLDPGGYPQLLLEQGDTIKFNTGPWNGIRWSGTPNLTPNPYYAYEFILTNDEMYYHYTLRNDTVITRLFLSSSGVLQRYTWIDRMQGWLLYLTEPIDNCDTHSLCGPYGSCNINNSPVCGCLEGFNPKNSSEWDLTDWTAGCVRRTVMECGKEIFVKYPSVRLPDTQHSWFNRSMNLQECEAHCRSNCSCMAYSSLDISGGGAGTGCLEWTSGLIDIREYKEKGQDLYIRMSESEKGLLQSNKKKHKVTIIAGVASGAFLIVLALLLFFVARKLGKKDKSKTVKGFRLDTGQNDEGHDEDLELPLFDMATIAAATDNFSLLNKIGEGGFGPVYKGKLSNGQEIAVKKLSSNSKQGLDEFKNEVLYVAKLQHRNLVKLLGCCIQEENLLVYEYMPNKSLDSFLFDQEQRKELDWSKRFSIVNGIARGLLYLHQDSRLRIIHRDLKASNILLDNDMNPKISDFGLAKSFGGNQTEANTNRVVGTYGYMSPEYAIDGVFSIKSDVFSYGVLVLETVSGKRNRGFNHPDHRHNLLGHAWRLFSEGKPLDLLDPLMDGSCNMSEAARCIQIGLLCVQRCPEDRPTMAKVVMMLGSEIELPGPKEPGFFNERKLLGDDTSSSSQAAYSANEVTMTLLTAR</sequence>
<proteinExistence type="predicted"/>
<reference evidence="2" key="1">
    <citation type="journal article" date="2023" name="Front. Plant Sci.">
        <title>Chromosomal-level genome assembly of Melastoma candidum provides insights into trichome evolution.</title>
        <authorList>
            <person name="Zhong Y."/>
            <person name="Wu W."/>
            <person name="Sun C."/>
            <person name="Zou P."/>
            <person name="Liu Y."/>
            <person name="Dai S."/>
            <person name="Zhou R."/>
        </authorList>
    </citation>
    <scope>NUCLEOTIDE SEQUENCE [LARGE SCALE GENOMIC DNA]</scope>
</reference>
<gene>
    <name evidence="1" type="ORF">MLD38_012693</name>
</gene>
<dbReference type="EMBL" id="CM042883">
    <property type="protein sequence ID" value="KAI4374731.1"/>
    <property type="molecule type" value="Genomic_DNA"/>
</dbReference>
<dbReference type="Proteomes" id="UP001057402">
    <property type="component" value="Chromosome 4"/>
</dbReference>
<protein>
    <submittedName>
        <fullName evidence="1">Uncharacterized protein</fullName>
    </submittedName>
</protein>
<name>A0ACB9R6K3_9MYRT</name>
<comment type="caution">
    <text evidence="1">The sequence shown here is derived from an EMBL/GenBank/DDBJ whole genome shotgun (WGS) entry which is preliminary data.</text>
</comment>
<evidence type="ECO:0000313" key="1">
    <source>
        <dbReference type="EMBL" id="KAI4374731.1"/>
    </source>
</evidence>
<organism evidence="1 2">
    <name type="scientific">Melastoma candidum</name>
    <dbReference type="NCBI Taxonomy" id="119954"/>
    <lineage>
        <taxon>Eukaryota</taxon>
        <taxon>Viridiplantae</taxon>
        <taxon>Streptophyta</taxon>
        <taxon>Embryophyta</taxon>
        <taxon>Tracheophyta</taxon>
        <taxon>Spermatophyta</taxon>
        <taxon>Magnoliopsida</taxon>
        <taxon>eudicotyledons</taxon>
        <taxon>Gunneridae</taxon>
        <taxon>Pentapetalae</taxon>
        <taxon>rosids</taxon>
        <taxon>malvids</taxon>
        <taxon>Myrtales</taxon>
        <taxon>Melastomataceae</taxon>
        <taxon>Melastomatoideae</taxon>
        <taxon>Melastomateae</taxon>
        <taxon>Melastoma</taxon>
    </lineage>
</organism>
<keyword evidence="2" id="KW-1185">Reference proteome</keyword>
<evidence type="ECO:0000313" key="2">
    <source>
        <dbReference type="Proteomes" id="UP001057402"/>
    </source>
</evidence>